<dbReference type="Pfam" id="PF01202">
    <property type="entry name" value="SKI"/>
    <property type="match status" value="1"/>
</dbReference>
<evidence type="ECO:0000256" key="5">
    <source>
        <dbReference type="ARBA" id="ARBA00022840"/>
    </source>
</evidence>
<dbReference type="GO" id="GO:0008652">
    <property type="term" value="P:amino acid biosynthetic process"/>
    <property type="evidence" value="ECO:0007669"/>
    <property type="project" value="UniProtKB-KW"/>
</dbReference>
<keyword evidence="9" id="KW-1185">Reference proteome</keyword>
<feature type="binding site" evidence="7">
    <location>
        <position position="79"/>
    </location>
    <ligand>
        <name>substrate</name>
    </ligand>
</feature>
<sequence>MKILLIGYMGSGKSSVGNRLAEVLKIPFKDMDAEIEQAEGLSISEIFSNKGEIYFRKTENKVLKRLLGQTDSFVLATGGGTPCYADSLAFMLEQPNTVLVYLKVSLDVLTERLLLEKDKRPLLAHLNGEEEVKDFIRKHLFERTYYYNQANLIVDNSSENIVETVEKIVSRLF</sequence>
<evidence type="ECO:0000256" key="7">
    <source>
        <dbReference type="HAMAP-Rule" id="MF_00109"/>
    </source>
</evidence>
<keyword evidence="7" id="KW-0963">Cytoplasm</keyword>
<dbReference type="HAMAP" id="MF_00109">
    <property type="entry name" value="Shikimate_kinase"/>
    <property type="match status" value="1"/>
</dbReference>
<dbReference type="GO" id="GO:0009073">
    <property type="term" value="P:aromatic amino acid family biosynthetic process"/>
    <property type="evidence" value="ECO:0007669"/>
    <property type="project" value="UniProtKB-KW"/>
</dbReference>
<dbReference type="PANTHER" id="PTHR21087:SF16">
    <property type="entry name" value="SHIKIMATE KINASE 1, CHLOROPLASTIC"/>
    <property type="match status" value="1"/>
</dbReference>
<evidence type="ECO:0000256" key="3">
    <source>
        <dbReference type="ARBA" id="ARBA00022741"/>
    </source>
</evidence>
<evidence type="ECO:0000256" key="2">
    <source>
        <dbReference type="ARBA" id="ARBA00022679"/>
    </source>
</evidence>
<proteinExistence type="inferred from homology"/>
<evidence type="ECO:0000313" key="9">
    <source>
        <dbReference type="Proteomes" id="UP001139461"/>
    </source>
</evidence>
<keyword evidence="1 7" id="KW-0028">Amino-acid biosynthesis</keyword>
<dbReference type="Gene3D" id="3.40.50.300">
    <property type="entry name" value="P-loop containing nucleotide triphosphate hydrolases"/>
    <property type="match status" value="1"/>
</dbReference>
<dbReference type="CDD" id="cd00464">
    <property type="entry name" value="SK"/>
    <property type="match status" value="1"/>
</dbReference>
<evidence type="ECO:0000313" key="8">
    <source>
        <dbReference type="EMBL" id="MCG2419440.1"/>
    </source>
</evidence>
<gene>
    <name evidence="7" type="primary">aroK</name>
    <name evidence="8" type="ORF">K8089_10435</name>
</gene>
<comment type="cofactor">
    <cofactor evidence="7">
        <name>Mg(2+)</name>
        <dbReference type="ChEBI" id="CHEBI:18420"/>
    </cofactor>
    <text evidence="7">Binds 1 Mg(2+) ion per subunit.</text>
</comment>
<dbReference type="PRINTS" id="PR01100">
    <property type="entry name" value="SHIKIMTKNASE"/>
</dbReference>
<comment type="subcellular location">
    <subcellularLocation>
        <location evidence="7">Cytoplasm</location>
    </subcellularLocation>
</comment>
<comment type="catalytic activity">
    <reaction evidence="7">
        <text>shikimate + ATP = 3-phosphoshikimate + ADP + H(+)</text>
        <dbReference type="Rhea" id="RHEA:13121"/>
        <dbReference type="ChEBI" id="CHEBI:15378"/>
        <dbReference type="ChEBI" id="CHEBI:30616"/>
        <dbReference type="ChEBI" id="CHEBI:36208"/>
        <dbReference type="ChEBI" id="CHEBI:145989"/>
        <dbReference type="ChEBI" id="CHEBI:456216"/>
        <dbReference type="EC" id="2.7.1.71"/>
    </reaction>
</comment>
<dbReference type="GO" id="GO:0004765">
    <property type="term" value="F:shikimate kinase activity"/>
    <property type="evidence" value="ECO:0007669"/>
    <property type="project" value="UniProtKB-UniRule"/>
</dbReference>
<comment type="function">
    <text evidence="7">Catalyzes the specific phosphorylation of the 3-hydroxyl group of shikimic acid using ATP as a cosubstrate.</text>
</comment>
<keyword evidence="2 7" id="KW-0808">Transferase</keyword>
<feature type="binding site" evidence="7">
    <location>
        <position position="143"/>
    </location>
    <ligand>
        <name>substrate</name>
    </ligand>
</feature>
<dbReference type="GO" id="GO:0005829">
    <property type="term" value="C:cytosol"/>
    <property type="evidence" value="ECO:0007669"/>
    <property type="project" value="TreeGrafter"/>
</dbReference>
<keyword evidence="7" id="KW-0460">Magnesium</keyword>
<protein>
    <recommendedName>
        <fullName evidence="7">Shikimate kinase</fullName>
        <shortName evidence="7">SK</shortName>
        <ecNumber evidence="7">2.7.1.71</ecNumber>
    </recommendedName>
</protein>
<keyword evidence="7" id="KW-0479">Metal-binding</keyword>
<feature type="binding site" evidence="7">
    <location>
        <position position="32"/>
    </location>
    <ligand>
        <name>substrate</name>
    </ligand>
</feature>
<evidence type="ECO:0000256" key="4">
    <source>
        <dbReference type="ARBA" id="ARBA00022777"/>
    </source>
</evidence>
<dbReference type="RefSeq" id="WP_237603226.1">
    <property type="nucleotide sequence ID" value="NZ_JAIRBA010000019.1"/>
</dbReference>
<accession>A0A9X1QVD1</accession>
<dbReference type="InterPro" id="IPR031322">
    <property type="entry name" value="Shikimate/glucono_kinase"/>
</dbReference>
<comment type="subunit">
    <text evidence="7">Monomer.</text>
</comment>
<dbReference type="InterPro" id="IPR027417">
    <property type="entry name" value="P-loop_NTPase"/>
</dbReference>
<feature type="binding site" evidence="7">
    <location>
        <position position="14"/>
    </location>
    <ligand>
        <name>Mg(2+)</name>
        <dbReference type="ChEBI" id="CHEBI:18420"/>
    </ligand>
</feature>
<feature type="binding site" evidence="7">
    <location>
        <begin position="10"/>
        <end position="15"/>
    </location>
    <ligand>
        <name>ATP</name>
        <dbReference type="ChEBI" id="CHEBI:30616"/>
    </ligand>
</feature>
<comment type="caution">
    <text evidence="8">The sequence shown here is derived from an EMBL/GenBank/DDBJ whole genome shotgun (WGS) entry which is preliminary data.</text>
</comment>
<reference evidence="8" key="1">
    <citation type="submission" date="2021-09" db="EMBL/GenBank/DDBJ databases">
        <title>Genome of Aequorivita sp. strain F47161.</title>
        <authorList>
            <person name="Wang Y."/>
        </authorList>
    </citation>
    <scope>NUCLEOTIDE SEQUENCE</scope>
    <source>
        <strain evidence="8">F47161</strain>
    </source>
</reference>
<dbReference type="EMBL" id="JAIRBA010000019">
    <property type="protein sequence ID" value="MCG2419440.1"/>
    <property type="molecule type" value="Genomic_DNA"/>
</dbReference>
<keyword evidence="6 7" id="KW-0057">Aromatic amino acid biosynthesis</keyword>
<feature type="binding site" evidence="7">
    <location>
        <position position="56"/>
    </location>
    <ligand>
        <name>substrate</name>
    </ligand>
</feature>
<comment type="caution">
    <text evidence="7">Lacks conserved residue(s) required for the propagation of feature annotation.</text>
</comment>
<dbReference type="GO" id="GO:0000287">
    <property type="term" value="F:magnesium ion binding"/>
    <property type="evidence" value="ECO:0007669"/>
    <property type="project" value="UniProtKB-UniRule"/>
</dbReference>
<comment type="pathway">
    <text evidence="7">Metabolic intermediate biosynthesis; chorismate biosynthesis; chorismate from D-erythrose 4-phosphate and phosphoenolpyruvate: step 5/7.</text>
</comment>
<name>A0A9X1QVD1_9FLAO</name>
<organism evidence="8 9">
    <name type="scientific">Aequorivita vitellina</name>
    <dbReference type="NCBI Taxonomy" id="2874475"/>
    <lineage>
        <taxon>Bacteria</taxon>
        <taxon>Pseudomonadati</taxon>
        <taxon>Bacteroidota</taxon>
        <taxon>Flavobacteriia</taxon>
        <taxon>Flavobacteriales</taxon>
        <taxon>Flavobacteriaceae</taxon>
        <taxon>Aequorivita</taxon>
    </lineage>
</organism>
<evidence type="ECO:0000256" key="6">
    <source>
        <dbReference type="ARBA" id="ARBA00023141"/>
    </source>
</evidence>
<keyword evidence="4 7" id="KW-0418">Kinase</keyword>
<dbReference type="PANTHER" id="PTHR21087">
    <property type="entry name" value="SHIKIMATE KINASE"/>
    <property type="match status" value="1"/>
</dbReference>
<dbReference type="GO" id="GO:0005524">
    <property type="term" value="F:ATP binding"/>
    <property type="evidence" value="ECO:0007669"/>
    <property type="project" value="UniProtKB-UniRule"/>
</dbReference>
<keyword evidence="5 7" id="KW-0067">ATP-binding</keyword>
<comment type="similarity">
    <text evidence="7">Belongs to the shikimate kinase family.</text>
</comment>
<dbReference type="AlphaFoldDB" id="A0A9X1QVD1"/>
<evidence type="ECO:0000256" key="1">
    <source>
        <dbReference type="ARBA" id="ARBA00022605"/>
    </source>
</evidence>
<dbReference type="EC" id="2.7.1.71" evidence="7"/>
<dbReference type="SUPFAM" id="SSF52540">
    <property type="entry name" value="P-loop containing nucleoside triphosphate hydrolases"/>
    <property type="match status" value="1"/>
</dbReference>
<dbReference type="Proteomes" id="UP001139461">
    <property type="component" value="Unassembled WGS sequence"/>
</dbReference>
<keyword evidence="3 7" id="KW-0547">Nucleotide-binding</keyword>
<dbReference type="InterPro" id="IPR000623">
    <property type="entry name" value="Shikimate_kinase/TSH1"/>
</dbReference>
<dbReference type="GO" id="GO:0009423">
    <property type="term" value="P:chorismate biosynthetic process"/>
    <property type="evidence" value="ECO:0007669"/>
    <property type="project" value="UniProtKB-UniRule"/>
</dbReference>
<feature type="binding site" evidence="7">
    <location>
        <position position="120"/>
    </location>
    <ligand>
        <name>ATP</name>
        <dbReference type="ChEBI" id="CHEBI:30616"/>
    </ligand>
</feature>